<evidence type="ECO:0000256" key="1">
    <source>
        <dbReference type="SAM" id="SignalP"/>
    </source>
</evidence>
<comment type="caution">
    <text evidence="2">The sequence shown here is derived from an EMBL/GenBank/DDBJ whole genome shotgun (WGS) entry which is preliminary data.</text>
</comment>
<name>A0ABU3D934_9FLAO</name>
<dbReference type="RefSeq" id="WP_311504382.1">
    <property type="nucleotide sequence ID" value="NZ_JAVRHK010000015.1"/>
</dbReference>
<dbReference type="Pfam" id="PF14060">
    <property type="entry name" value="DUF4252"/>
    <property type="match status" value="1"/>
</dbReference>
<gene>
    <name evidence="2" type="ORF">RM539_15790</name>
</gene>
<reference evidence="2 3" key="1">
    <citation type="submission" date="2023-09" db="EMBL/GenBank/DDBJ databases">
        <authorList>
            <person name="Rey-Velasco X."/>
        </authorList>
    </citation>
    <scope>NUCLEOTIDE SEQUENCE [LARGE SCALE GENOMIC DNA]</scope>
    <source>
        <strain evidence="2 3">F117</strain>
    </source>
</reference>
<organism evidence="2 3">
    <name type="scientific">Autumnicola musiva</name>
    <dbReference type="NCBI Taxonomy" id="3075589"/>
    <lineage>
        <taxon>Bacteria</taxon>
        <taxon>Pseudomonadati</taxon>
        <taxon>Bacteroidota</taxon>
        <taxon>Flavobacteriia</taxon>
        <taxon>Flavobacteriales</taxon>
        <taxon>Flavobacteriaceae</taxon>
        <taxon>Autumnicola</taxon>
    </lineage>
</organism>
<keyword evidence="1" id="KW-0732">Signal</keyword>
<feature type="chain" id="PRO_5047140342" evidence="1">
    <location>
        <begin position="19"/>
        <end position="196"/>
    </location>
</feature>
<dbReference type="InterPro" id="IPR025348">
    <property type="entry name" value="DUF4252"/>
</dbReference>
<accession>A0ABU3D934</accession>
<sequence length="196" mass="21928">MKALKIIFGFAVFSFIFACNNETSLQEYYVENQQNKEFLALDVPANMFTNSGSLDEEQRATLQTVKKINLLAYPVKKGNADIETEMAKLEEILKDEKYQLLIKYGSGDRKAEVYFTGDEDAIDELIVYGYDTSKGVGVARLLGENMNPGELLKLMKSMKEGDLNVEGLSAIGDVFMDSHQNTEPVEIPADTMEVAR</sequence>
<proteinExistence type="predicted"/>
<evidence type="ECO:0000313" key="2">
    <source>
        <dbReference type="EMBL" id="MDT0678044.1"/>
    </source>
</evidence>
<dbReference type="PROSITE" id="PS51257">
    <property type="entry name" value="PROKAR_LIPOPROTEIN"/>
    <property type="match status" value="1"/>
</dbReference>
<evidence type="ECO:0000313" key="3">
    <source>
        <dbReference type="Proteomes" id="UP001262582"/>
    </source>
</evidence>
<dbReference type="EMBL" id="JAVRHK010000015">
    <property type="protein sequence ID" value="MDT0678044.1"/>
    <property type="molecule type" value="Genomic_DNA"/>
</dbReference>
<feature type="signal peptide" evidence="1">
    <location>
        <begin position="1"/>
        <end position="18"/>
    </location>
</feature>
<dbReference type="Proteomes" id="UP001262582">
    <property type="component" value="Unassembled WGS sequence"/>
</dbReference>
<protein>
    <submittedName>
        <fullName evidence="2">DUF4252 domain-containing protein</fullName>
    </submittedName>
</protein>
<keyword evidence="3" id="KW-1185">Reference proteome</keyword>